<dbReference type="CDD" id="cd00104">
    <property type="entry name" value="KAZAL_FS"/>
    <property type="match status" value="1"/>
</dbReference>
<keyword evidence="6" id="KW-1015">Disulfide bond</keyword>
<keyword evidence="5" id="KW-0722">Serine protease inhibitor</keyword>
<organism evidence="10 11">
    <name type="scientific">Alligator sinensis</name>
    <name type="common">Chinese alligator</name>
    <dbReference type="NCBI Taxonomy" id="38654"/>
    <lineage>
        <taxon>Eukaryota</taxon>
        <taxon>Metazoa</taxon>
        <taxon>Chordata</taxon>
        <taxon>Craniata</taxon>
        <taxon>Vertebrata</taxon>
        <taxon>Euteleostomi</taxon>
        <taxon>Archelosauria</taxon>
        <taxon>Archosauria</taxon>
        <taxon>Crocodylia</taxon>
        <taxon>Alligatoridae</taxon>
        <taxon>Alligatorinae</taxon>
        <taxon>Alligator</taxon>
    </lineage>
</organism>
<keyword evidence="4" id="KW-0677">Repeat</keyword>
<name>A0A3Q0HDA4_ALLSI</name>
<evidence type="ECO:0000256" key="4">
    <source>
        <dbReference type="ARBA" id="ARBA00022737"/>
    </source>
</evidence>
<dbReference type="STRING" id="38654.A0A3Q0HDA4"/>
<dbReference type="InterPro" id="IPR002350">
    <property type="entry name" value="Kazal_dom"/>
</dbReference>
<dbReference type="PROSITE" id="PS51465">
    <property type="entry name" value="KAZAL_2"/>
    <property type="match status" value="8"/>
</dbReference>
<dbReference type="RefSeq" id="XP_025069657.1">
    <property type="nucleotide sequence ID" value="XM_025213872.1"/>
</dbReference>
<feature type="domain" description="Kazal-like" evidence="9">
    <location>
        <begin position="155"/>
        <end position="216"/>
    </location>
</feature>
<dbReference type="InParanoid" id="A0A3Q0HDA4"/>
<keyword evidence="3" id="KW-0646">Protease inhibitor</keyword>
<dbReference type="PANTHER" id="PTHR21312">
    <property type="entry name" value="SERINE PROTEASE INHIBITOR"/>
    <property type="match status" value="1"/>
</dbReference>
<feature type="domain" description="Kazal-like" evidence="9">
    <location>
        <begin position="496"/>
        <end position="552"/>
    </location>
</feature>
<feature type="signal peptide" evidence="8">
    <location>
        <begin position="1"/>
        <end position="24"/>
    </location>
</feature>
<keyword evidence="8" id="KW-0732">Signal</keyword>
<keyword evidence="2" id="KW-0964">Secreted</keyword>
<dbReference type="FunFam" id="3.30.60.30:FF:000037">
    <property type="entry name" value="Ovomucoid"/>
    <property type="match status" value="1"/>
</dbReference>
<dbReference type="Proteomes" id="UP000189705">
    <property type="component" value="Unplaced"/>
</dbReference>
<dbReference type="GeneID" id="102368725"/>
<feature type="domain" description="Kazal-like" evidence="9">
    <location>
        <begin position="217"/>
        <end position="282"/>
    </location>
</feature>
<dbReference type="Pfam" id="PF00050">
    <property type="entry name" value="Kazal_1"/>
    <property type="match status" value="8"/>
</dbReference>
<dbReference type="GO" id="GO:0005576">
    <property type="term" value="C:extracellular region"/>
    <property type="evidence" value="ECO:0007669"/>
    <property type="project" value="UniProtKB-SubCell"/>
</dbReference>
<dbReference type="PANTHER" id="PTHR21312:SF28">
    <property type="entry name" value="OVOINHIBITOR-RELATED"/>
    <property type="match status" value="1"/>
</dbReference>
<keyword evidence="7" id="KW-0325">Glycoprotein</keyword>
<evidence type="ECO:0000256" key="8">
    <source>
        <dbReference type="SAM" id="SignalP"/>
    </source>
</evidence>
<dbReference type="SUPFAM" id="SSF100895">
    <property type="entry name" value="Kazal-type serine protease inhibitors"/>
    <property type="match status" value="8"/>
</dbReference>
<evidence type="ECO:0000256" key="5">
    <source>
        <dbReference type="ARBA" id="ARBA00022900"/>
    </source>
</evidence>
<feature type="domain" description="Kazal-like" evidence="9">
    <location>
        <begin position="350"/>
        <end position="430"/>
    </location>
</feature>
<dbReference type="InterPro" id="IPR036058">
    <property type="entry name" value="Kazal_dom_sf"/>
</dbReference>
<evidence type="ECO:0000256" key="7">
    <source>
        <dbReference type="ARBA" id="ARBA00023180"/>
    </source>
</evidence>
<keyword evidence="10" id="KW-1185">Reference proteome</keyword>
<sequence length="552" mass="59960">MRKAASTVVLLALALSHFSGGALGSELNCSQYSRVAAKDGKALIVCPRHLEPVCGTDGVSYSNDCGICVHNSEHEADVGVRHQGQCQQGLLPEDCSKYPSRTTKSGKVLVFCPRIYSPVCGTDGVSYSSLCEICAHNLEHGAHIGKKHDGECKKDIQKLDCSQYPGSAEHGTACPLILDEVCGTDGVTYASACMLCAHNREQRTSIDVKHDGTCKPDFAPLNCSSYPSRTTEEDKVIISCPRILSPVCSTDDVTFANDCEICAHNAEHRTNINKKHDGACKKETTKVDCSQYPTTISEEGDTLIGCPRILKPVCGTDGVTYDNDCAICAHNVKHRDASVSKKHNGPCEPETSKLDCSKYPQVTTKNGTVLVACPMIYNPICGTDGKTYASECTLCSHQLEVLQLILDSPAMSHRKAELKVDIKHSGLCPEDLPKLDCSKYHHITTERGTALACTIFYSPVCGTDGNTYDNECRLCNNNLYAKPRVEIQHSGPCAKDPSKDDCSNVRETTLTCALLYQPYCGSDNQTYGNRCFFCNAVIESSRTLTLSHYGEC</sequence>
<evidence type="ECO:0000313" key="11">
    <source>
        <dbReference type="RefSeq" id="XP_025069657.1"/>
    </source>
</evidence>
<proteinExistence type="predicted"/>
<dbReference type="KEGG" id="asn:102368725"/>
<protein>
    <submittedName>
        <fullName evidence="11">Ovoinhibitor-like</fullName>
    </submittedName>
</protein>
<reference evidence="11" key="1">
    <citation type="submission" date="2025-08" db="UniProtKB">
        <authorList>
            <consortium name="RefSeq"/>
        </authorList>
    </citation>
    <scope>IDENTIFICATION</scope>
</reference>
<evidence type="ECO:0000256" key="1">
    <source>
        <dbReference type="ARBA" id="ARBA00004613"/>
    </source>
</evidence>
<dbReference type="AlphaFoldDB" id="A0A3Q0HDA4"/>
<feature type="chain" id="PRO_5018301358" evidence="8">
    <location>
        <begin position="25"/>
        <end position="552"/>
    </location>
</feature>
<comment type="subcellular location">
    <subcellularLocation>
        <location evidence="1">Secreted</location>
    </subcellularLocation>
</comment>
<dbReference type="PROSITE" id="PS00282">
    <property type="entry name" value="KAZAL_1"/>
    <property type="match status" value="6"/>
</dbReference>
<feature type="domain" description="Kazal-like" evidence="9">
    <location>
        <begin position="283"/>
        <end position="349"/>
    </location>
</feature>
<feature type="domain" description="Kazal-like" evidence="9">
    <location>
        <begin position="23"/>
        <end position="88"/>
    </location>
</feature>
<evidence type="ECO:0000313" key="10">
    <source>
        <dbReference type="Proteomes" id="UP000189705"/>
    </source>
</evidence>
<gene>
    <name evidence="11" type="primary">LOC102368725</name>
</gene>
<evidence type="ECO:0000256" key="3">
    <source>
        <dbReference type="ARBA" id="ARBA00022690"/>
    </source>
</evidence>
<accession>A0A3Q0HDA4</accession>
<feature type="domain" description="Kazal-like" evidence="9">
    <location>
        <begin position="431"/>
        <end position="495"/>
    </location>
</feature>
<feature type="domain" description="Kazal-like" evidence="9">
    <location>
        <begin position="89"/>
        <end position="154"/>
    </location>
</feature>
<dbReference type="FunFam" id="3.30.60.30:FF:000036">
    <property type="entry name" value="Ovomucoid"/>
    <property type="match status" value="7"/>
</dbReference>
<evidence type="ECO:0000259" key="9">
    <source>
        <dbReference type="PROSITE" id="PS51465"/>
    </source>
</evidence>
<evidence type="ECO:0000256" key="6">
    <source>
        <dbReference type="ARBA" id="ARBA00023157"/>
    </source>
</evidence>
<dbReference type="GO" id="GO:0004867">
    <property type="term" value="F:serine-type endopeptidase inhibitor activity"/>
    <property type="evidence" value="ECO:0007669"/>
    <property type="project" value="UniProtKB-KW"/>
</dbReference>
<dbReference type="Gene3D" id="3.30.60.30">
    <property type="match status" value="8"/>
</dbReference>
<evidence type="ECO:0000256" key="2">
    <source>
        <dbReference type="ARBA" id="ARBA00022525"/>
    </source>
</evidence>
<dbReference type="SMART" id="SM00280">
    <property type="entry name" value="KAZAL"/>
    <property type="match status" value="8"/>
</dbReference>